<evidence type="ECO:0000313" key="1">
    <source>
        <dbReference type="EMBL" id="PIO15532.1"/>
    </source>
</evidence>
<protein>
    <submittedName>
        <fullName evidence="1">Uncharacterized protein</fullName>
    </submittedName>
</protein>
<reference evidence="2" key="1">
    <citation type="journal article" date="2017" name="Nat. Commun.">
        <title>The North American bullfrog draft genome provides insight into hormonal regulation of long noncoding RNA.</title>
        <authorList>
            <person name="Hammond S.A."/>
            <person name="Warren R.L."/>
            <person name="Vandervalk B.P."/>
            <person name="Kucuk E."/>
            <person name="Khan H."/>
            <person name="Gibb E.A."/>
            <person name="Pandoh P."/>
            <person name="Kirk H."/>
            <person name="Zhao Y."/>
            <person name="Jones M."/>
            <person name="Mungall A.J."/>
            <person name="Coope R."/>
            <person name="Pleasance S."/>
            <person name="Moore R.A."/>
            <person name="Holt R.A."/>
            <person name="Round J.M."/>
            <person name="Ohora S."/>
            <person name="Walle B.V."/>
            <person name="Veldhoen N."/>
            <person name="Helbing C.C."/>
            <person name="Birol I."/>
        </authorList>
    </citation>
    <scope>NUCLEOTIDE SEQUENCE [LARGE SCALE GENOMIC DNA]</scope>
</reference>
<dbReference type="AlphaFoldDB" id="A0A2G9QIS5"/>
<sequence length="52" mass="6021">MLDLSKVIFKRQQNKESQLKAAQAHLKLGEVSIESGEIIEAFHFQLCFTMRK</sequence>
<feature type="non-terminal residue" evidence="1">
    <location>
        <position position="52"/>
    </location>
</feature>
<dbReference type="EMBL" id="KV974810">
    <property type="protein sequence ID" value="PIO15532.1"/>
    <property type="molecule type" value="Genomic_DNA"/>
</dbReference>
<organism evidence="1 2">
    <name type="scientific">Aquarana catesbeiana</name>
    <name type="common">American bullfrog</name>
    <name type="synonym">Rana catesbeiana</name>
    <dbReference type="NCBI Taxonomy" id="8400"/>
    <lineage>
        <taxon>Eukaryota</taxon>
        <taxon>Metazoa</taxon>
        <taxon>Chordata</taxon>
        <taxon>Craniata</taxon>
        <taxon>Vertebrata</taxon>
        <taxon>Euteleostomi</taxon>
        <taxon>Amphibia</taxon>
        <taxon>Batrachia</taxon>
        <taxon>Anura</taxon>
        <taxon>Neobatrachia</taxon>
        <taxon>Ranoidea</taxon>
        <taxon>Ranidae</taxon>
        <taxon>Aquarana</taxon>
    </lineage>
</organism>
<proteinExistence type="predicted"/>
<accession>A0A2G9QIS5</accession>
<name>A0A2G9QIS5_AQUCT</name>
<dbReference type="Proteomes" id="UP000228934">
    <property type="component" value="Unassembled WGS sequence"/>
</dbReference>
<evidence type="ECO:0000313" key="2">
    <source>
        <dbReference type="Proteomes" id="UP000228934"/>
    </source>
</evidence>
<keyword evidence="2" id="KW-1185">Reference proteome</keyword>
<gene>
    <name evidence="1" type="ORF">AB205_0006410</name>
</gene>